<dbReference type="Proteomes" id="UP001597120">
    <property type="component" value="Unassembled WGS sequence"/>
</dbReference>
<sequence>MSAIADWREVHASMKQVLSEFIPVVRSWTTEEDNRVLDPFETHYSENYAPGNAAVLLSSAYRNQGRAEDLEACLDMVRRSVELLKDREGVSPFCRVFLFHYSLMSLLLLPEEERERCRMEFAGFYAKYEDDCLQINTNCAALQWGMELFLDALGFREADAVKLESLLSMVEMAQLPSHFINDELTHERISLDGMPIAYHLFIVFILAGTLIAIERWKPVHAQFKARAESVIARGIDWMLPAMASDGTLAMTERSSHQMFTWGALIVLLSLTNLKNEPIFKKTWEYWLKFRKEDGSYSCTPNYLPHGLRVGFETYTHVNMYNNLGMTGIALAELWLARGGKIFTPEMDGYRIHEESRVLDFHSGFAFIKRPGQSFASTLRMHSWKYTPAMQGFHYRLDGYSLPLAEPRLPAYEARDQRFFADGVWEGVLLVDENGGYCFPDTVENVEAEVNETGISMHWQTEALDCRKEIVMLDRGFSWRYRLHLKRTINSLQQRLPLLIHDGREGLRVREISRQQLVLSWAGQTYRLECGRASGIEIGLERSLLSASGVAASGIINIPIPSAIGTVIEWETRLIAD</sequence>
<keyword evidence="2" id="KW-1185">Reference proteome</keyword>
<evidence type="ECO:0000313" key="1">
    <source>
        <dbReference type="EMBL" id="MFD0868418.1"/>
    </source>
</evidence>
<dbReference type="InterPro" id="IPR008930">
    <property type="entry name" value="Terpenoid_cyclase/PrenylTrfase"/>
</dbReference>
<organism evidence="1 2">
    <name type="scientific">Paenibacillus residui</name>
    <dbReference type="NCBI Taxonomy" id="629724"/>
    <lineage>
        <taxon>Bacteria</taxon>
        <taxon>Bacillati</taxon>
        <taxon>Bacillota</taxon>
        <taxon>Bacilli</taxon>
        <taxon>Bacillales</taxon>
        <taxon>Paenibacillaceae</taxon>
        <taxon>Paenibacillus</taxon>
    </lineage>
</organism>
<evidence type="ECO:0000313" key="2">
    <source>
        <dbReference type="Proteomes" id="UP001597120"/>
    </source>
</evidence>
<accession>A0ABW3D4S0</accession>
<name>A0ABW3D4S0_9BACL</name>
<reference evidence="2" key="1">
    <citation type="journal article" date="2019" name="Int. J. Syst. Evol. Microbiol.">
        <title>The Global Catalogue of Microorganisms (GCM) 10K type strain sequencing project: providing services to taxonomists for standard genome sequencing and annotation.</title>
        <authorList>
            <consortium name="The Broad Institute Genomics Platform"/>
            <consortium name="The Broad Institute Genome Sequencing Center for Infectious Disease"/>
            <person name="Wu L."/>
            <person name="Ma J."/>
        </authorList>
    </citation>
    <scope>NUCLEOTIDE SEQUENCE [LARGE SCALE GENOMIC DNA]</scope>
    <source>
        <strain evidence="2">CCUG 57263</strain>
    </source>
</reference>
<dbReference type="RefSeq" id="WP_379286372.1">
    <property type="nucleotide sequence ID" value="NZ_JBHTIU010000012.1"/>
</dbReference>
<dbReference type="EMBL" id="JBHTIU010000012">
    <property type="protein sequence ID" value="MFD0868418.1"/>
    <property type="molecule type" value="Genomic_DNA"/>
</dbReference>
<protein>
    <recommendedName>
        <fullName evidence="3">Heparinase</fullName>
    </recommendedName>
</protein>
<comment type="caution">
    <text evidence="1">The sequence shown here is derived from an EMBL/GenBank/DDBJ whole genome shotgun (WGS) entry which is preliminary data.</text>
</comment>
<dbReference type="SUPFAM" id="SSF48239">
    <property type="entry name" value="Terpenoid cyclases/Protein prenyltransferases"/>
    <property type="match status" value="1"/>
</dbReference>
<gene>
    <name evidence="1" type="ORF">ACFQ03_04605</name>
</gene>
<proteinExistence type="predicted"/>
<evidence type="ECO:0008006" key="3">
    <source>
        <dbReference type="Google" id="ProtNLM"/>
    </source>
</evidence>